<evidence type="ECO:0000313" key="2">
    <source>
        <dbReference type="EMBL" id="GAA4406710.1"/>
    </source>
</evidence>
<dbReference type="SUPFAM" id="SSF52540">
    <property type="entry name" value="P-loop containing nucleoside triphosphate hydrolases"/>
    <property type="match status" value="1"/>
</dbReference>
<feature type="domain" description="NadR/Ttd14 AAA" evidence="1">
    <location>
        <begin position="14"/>
        <end position="173"/>
    </location>
</feature>
<dbReference type="EMBL" id="BAABGM010000013">
    <property type="protein sequence ID" value="GAA4406710.1"/>
    <property type="molecule type" value="Genomic_DNA"/>
</dbReference>
<name>A0ABP8KGL4_9MICO</name>
<sequence>MARCTCTAEHEQKRVVLTGGPGAGKTAFLELVRQSLCQHVMVLPESASLLFSGGFPREDDRDSRRAAQRAIYHVQRELEAVAEVHRSAVVICDRGSIDGIAYWPGDVADFWSGVGTTRNGELARYEAVIHLRTPSATQGYNHHNPLRTESAEAAGAIDARILGVWEGHPHLHVVESSLYFLDKAATALRFLHGQLPPCCVNSLADAGGDAGS</sequence>
<proteinExistence type="predicted"/>
<dbReference type="InterPro" id="IPR053227">
    <property type="entry name" value="TRPL-trafficking_regulator"/>
</dbReference>
<comment type="caution">
    <text evidence="2">The sequence shown here is derived from an EMBL/GenBank/DDBJ whole genome shotgun (WGS) entry which is preliminary data.</text>
</comment>
<dbReference type="RefSeq" id="WP_345205728.1">
    <property type="nucleotide sequence ID" value="NZ_BAABGM010000013.1"/>
</dbReference>
<evidence type="ECO:0000313" key="3">
    <source>
        <dbReference type="Proteomes" id="UP001500945"/>
    </source>
</evidence>
<keyword evidence="3" id="KW-1185">Reference proteome</keyword>
<protein>
    <recommendedName>
        <fullName evidence="1">NadR/Ttd14 AAA domain-containing protein</fullName>
    </recommendedName>
</protein>
<dbReference type="Gene3D" id="3.40.50.300">
    <property type="entry name" value="P-loop containing nucleotide triphosphate hydrolases"/>
    <property type="match status" value="1"/>
</dbReference>
<dbReference type="Pfam" id="PF13521">
    <property type="entry name" value="AAA_28"/>
    <property type="match status" value="1"/>
</dbReference>
<organism evidence="2 3">
    <name type="scientific">Fodinibacter luteus</name>
    <dbReference type="NCBI Taxonomy" id="552064"/>
    <lineage>
        <taxon>Bacteria</taxon>
        <taxon>Bacillati</taxon>
        <taxon>Actinomycetota</taxon>
        <taxon>Actinomycetes</taxon>
        <taxon>Micrococcales</taxon>
        <taxon>Intrasporangiaceae</taxon>
        <taxon>Fodinibacter (ex Wang et al. 2009)</taxon>
    </lineage>
</organism>
<dbReference type="Proteomes" id="UP001500945">
    <property type="component" value="Unassembled WGS sequence"/>
</dbReference>
<dbReference type="InterPro" id="IPR027417">
    <property type="entry name" value="P-loop_NTPase"/>
</dbReference>
<gene>
    <name evidence="2" type="ORF">GCM10023168_22000</name>
</gene>
<accession>A0ABP8KGL4</accession>
<evidence type="ECO:0000259" key="1">
    <source>
        <dbReference type="Pfam" id="PF13521"/>
    </source>
</evidence>
<dbReference type="InterPro" id="IPR038727">
    <property type="entry name" value="NadR/Ttd14_AAA_dom"/>
</dbReference>
<reference evidence="3" key="1">
    <citation type="journal article" date="2019" name="Int. J. Syst. Evol. Microbiol.">
        <title>The Global Catalogue of Microorganisms (GCM) 10K type strain sequencing project: providing services to taxonomists for standard genome sequencing and annotation.</title>
        <authorList>
            <consortium name="The Broad Institute Genomics Platform"/>
            <consortium name="The Broad Institute Genome Sequencing Center for Infectious Disease"/>
            <person name="Wu L."/>
            <person name="Ma J."/>
        </authorList>
    </citation>
    <scope>NUCLEOTIDE SEQUENCE [LARGE SCALE GENOMIC DNA]</scope>
    <source>
        <strain evidence="3">JCM 17809</strain>
    </source>
</reference>
<dbReference type="PANTHER" id="PTHR34932">
    <property type="entry name" value="TRPL TRANSLOCATION DEFECT PROTEIN 14"/>
    <property type="match status" value="1"/>
</dbReference>
<dbReference type="PANTHER" id="PTHR34932:SF1">
    <property type="entry name" value="TRPL TRANSLOCATION DEFECT PROTEIN 14"/>
    <property type="match status" value="1"/>
</dbReference>